<accession>A0A6J5XAX7</accession>
<dbReference type="EMBL" id="CAEKKB010000004">
    <property type="protein sequence ID" value="CAB4308254.1"/>
    <property type="molecule type" value="Genomic_DNA"/>
</dbReference>
<dbReference type="PANTHER" id="PTHR33116:SF86">
    <property type="entry name" value="REVERSE TRANSCRIPTASE DOMAIN-CONTAINING PROTEIN"/>
    <property type="match status" value="1"/>
</dbReference>
<dbReference type="OrthoDB" id="1929473at2759"/>
<evidence type="ECO:0008006" key="3">
    <source>
        <dbReference type="Google" id="ProtNLM"/>
    </source>
</evidence>
<gene>
    <name evidence="1" type="ORF">ORAREDHAP_LOCUS27515</name>
</gene>
<protein>
    <recommendedName>
        <fullName evidence="3">Reverse transcriptase domain-containing protein</fullName>
    </recommendedName>
</protein>
<keyword evidence="2" id="KW-1185">Reference proteome</keyword>
<evidence type="ECO:0000313" key="1">
    <source>
        <dbReference type="EMBL" id="CAB4308254.1"/>
    </source>
</evidence>
<dbReference type="Proteomes" id="UP000507245">
    <property type="component" value="Unassembled WGS sequence"/>
</dbReference>
<proteinExistence type="predicted"/>
<evidence type="ECO:0000313" key="2">
    <source>
        <dbReference type="Proteomes" id="UP000507245"/>
    </source>
</evidence>
<sequence length="220" mass="24992">MAMKLDMAKAYDRVEWVFLEAMMEKLGVDYSTSGTEARGSLVTVLEERGLMHGFQFRNERVLISHLFFADDSILFCRATEREARYAPEDCVGICLSCCISKGRTGLIFDSVRRNISARLHGWAEQFLSTAEKEVLIKAVAVAMPNHAMSCFKLPVRLCCEIESEIARFWWKTGKDHYPIHGVGWKQLSMLKKDGGLGFRDLVCFNLAMLTKIGWRILGQP</sequence>
<dbReference type="PANTHER" id="PTHR33116">
    <property type="entry name" value="REVERSE TRANSCRIPTASE ZINC-BINDING DOMAIN-CONTAINING PROTEIN-RELATED-RELATED"/>
    <property type="match status" value="1"/>
</dbReference>
<organism evidence="1 2">
    <name type="scientific">Prunus armeniaca</name>
    <name type="common">Apricot</name>
    <name type="synonym">Armeniaca vulgaris</name>
    <dbReference type="NCBI Taxonomy" id="36596"/>
    <lineage>
        <taxon>Eukaryota</taxon>
        <taxon>Viridiplantae</taxon>
        <taxon>Streptophyta</taxon>
        <taxon>Embryophyta</taxon>
        <taxon>Tracheophyta</taxon>
        <taxon>Spermatophyta</taxon>
        <taxon>Magnoliopsida</taxon>
        <taxon>eudicotyledons</taxon>
        <taxon>Gunneridae</taxon>
        <taxon>Pentapetalae</taxon>
        <taxon>rosids</taxon>
        <taxon>fabids</taxon>
        <taxon>Rosales</taxon>
        <taxon>Rosaceae</taxon>
        <taxon>Amygdaloideae</taxon>
        <taxon>Amygdaleae</taxon>
        <taxon>Prunus</taxon>
    </lineage>
</organism>
<name>A0A6J5XAX7_PRUAR</name>
<reference evidence="2" key="1">
    <citation type="journal article" date="2020" name="Genome Biol.">
        <title>Gamete binning: chromosome-level and haplotype-resolved genome assembly enabled by high-throughput single-cell sequencing of gamete genomes.</title>
        <authorList>
            <person name="Campoy J.A."/>
            <person name="Sun H."/>
            <person name="Goel M."/>
            <person name="Jiao W.-B."/>
            <person name="Folz-Donahue K."/>
            <person name="Wang N."/>
            <person name="Rubio M."/>
            <person name="Liu C."/>
            <person name="Kukat C."/>
            <person name="Ruiz D."/>
            <person name="Huettel B."/>
            <person name="Schneeberger K."/>
        </authorList>
    </citation>
    <scope>NUCLEOTIDE SEQUENCE [LARGE SCALE GENOMIC DNA]</scope>
    <source>
        <strain evidence="2">cv. Rojo Pasion</strain>
    </source>
</reference>
<dbReference type="AlphaFoldDB" id="A0A6J5XAX7"/>